<dbReference type="InterPro" id="IPR009075">
    <property type="entry name" value="AcylCo_DH/oxidase_C"/>
</dbReference>
<dbReference type="GO" id="GO:0005737">
    <property type="term" value="C:cytoplasm"/>
    <property type="evidence" value="ECO:0007669"/>
    <property type="project" value="TreeGrafter"/>
</dbReference>
<dbReference type="RefSeq" id="WP_211875088.1">
    <property type="nucleotide sequence ID" value="NZ_JAAEDH010000016.1"/>
</dbReference>
<evidence type="ECO:0000256" key="1">
    <source>
        <dbReference type="ARBA" id="ARBA00001974"/>
    </source>
</evidence>
<evidence type="ECO:0000259" key="7">
    <source>
        <dbReference type="Pfam" id="PF02771"/>
    </source>
</evidence>
<organism evidence="8 9">
    <name type="scientific">Plastoroseomonas arctica</name>
    <dbReference type="NCBI Taxonomy" id="1509237"/>
    <lineage>
        <taxon>Bacteria</taxon>
        <taxon>Pseudomonadati</taxon>
        <taxon>Pseudomonadota</taxon>
        <taxon>Alphaproteobacteria</taxon>
        <taxon>Acetobacterales</taxon>
        <taxon>Acetobacteraceae</taxon>
        <taxon>Plastoroseomonas</taxon>
    </lineage>
</organism>
<dbReference type="Pfam" id="PF00441">
    <property type="entry name" value="Acyl-CoA_dh_1"/>
    <property type="match status" value="1"/>
</dbReference>
<evidence type="ECO:0000256" key="4">
    <source>
        <dbReference type="ARBA" id="ARBA00022827"/>
    </source>
</evidence>
<feature type="domain" description="Acyl-CoA dehydrogenase/oxidase C-terminal" evidence="6">
    <location>
        <begin position="227"/>
        <end position="341"/>
    </location>
</feature>
<name>A0AAF1JZZ3_9PROT</name>
<dbReference type="EMBL" id="JAAEDH010000016">
    <property type="protein sequence ID" value="MBR0656243.1"/>
    <property type="molecule type" value="Genomic_DNA"/>
</dbReference>
<evidence type="ECO:0000313" key="9">
    <source>
        <dbReference type="Proteomes" id="UP001196068"/>
    </source>
</evidence>
<evidence type="ECO:0000256" key="3">
    <source>
        <dbReference type="ARBA" id="ARBA00022630"/>
    </source>
</evidence>
<proteinExistence type="inferred from homology"/>
<dbReference type="SUPFAM" id="SSF47203">
    <property type="entry name" value="Acyl-CoA dehydrogenase C-terminal domain-like"/>
    <property type="match status" value="1"/>
</dbReference>
<dbReference type="Gene3D" id="1.10.540.10">
    <property type="entry name" value="Acyl-CoA dehydrogenase/oxidase, N-terminal domain"/>
    <property type="match status" value="1"/>
</dbReference>
<dbReference type="Gene3D" id="1.20.140.10">
    <property type="entry name" value="Butyryl-CoA Dehydrogenase, subunit A, domain 3"/>
    <property type="match status" value="1"/>
</dbReference>
<evidence type="ECO:0000256" key="5">
    <source>
        <dbReference type="ARBA" id="ARBA00023002"/>
    </source>
</evidence>
<dbReference type="AlphaFoldDB" id="A0AAF1JZZ3"/>
<evidence type="ECO:0000259" key="6">
    <source>
        <dbReference type="Pfam" id="PF00441"/>
    </source>
</evidence>
<dbReference type="InterPro" id="IPR036250">
    <property type="entry name" value="AcylCo_DH-like_C"/>
</dbReference>
<dbReference type="Proteomes" id="UP001196068">
    <property type="component" value="Unassembled WGS sequence"/>
</dbReference>
<keyword evidence="3" id="KW-0285">Flavoprotein</keyword>
<comment type="caution">
    <text evidence="8">The sequence shown here is derived from an EMBL/GenBank/DDBJ whole genome shotgun (WGS) entry which is preliminary data.</text>
</comment>
<dbReference type="GO" id="GO:0003995">
    <property type="term" value="F:acyl-CoA dehydrogenase activity"/>
    <property type="evidence" value="ECO:0007669"/>
    <property type="project" value="TreeGrafter"/>
</dbReference>
<dbReference type="SUPFAM" id="SSF56645">
    <property type="entry name" value="Acyl-CoA dehydrogenase NM domain-like"/>
    <property type="match status" value="1"/>
</dbReference>
<dbReference type="PIRSF" id="PIRSF016578">
    <property type="entry name" value="HsaA"/>
    <property type="match status" value="1"/>
</dbReference>
<gene>
    <name evidence="8" type="ORF">GXW79_14265</name>
</gene>
<evidence type="ECO:0000313" key="8">
    <source>
        <dbReference type="EMBL" id="MBR0656243.1"/>
    </source>
</evidence>
<dbReference type="GO" id="GO:0033539">
    <property type="term" value="P:fatty acid beta-oxidation using acyl-CoA dehydrogenase"/>
    <property type="evidence" value="ECO:0007669"/>
    <property type="project" value="TreeGrafter"/>
</dbReference>
<keyword evidence="4" id="KW-0274">FAD</keyword>
<dbReference type="InterPro" id="IPR050741">
    <property type="entry name" value="Acyl-CoA_dehydrogenase"/>
</dbReference>
<dbReference type="Pfam" id="PF02771">
    <property type="entry name" value="Acyl-CoA_dh_N"/>
    <property type="match status" value="1"/>
</dbReference>
<dbReference type="GO" id="GO:0050660">
    <property type="term" value="F:flavin adenine dinucleotide binding"/>
    <property type="evidence" value="ECO:0007669"/>
    <property type="project" value="InterPro"/>
</dbReference>
<keyword evidence="9" id="KW-1185">Reference proteome</keyword>
<evidence type="ECO:0000256" key="2">
    <source>
        <dbReference type="ARBA" id="ARBA00009347"/>
    </source>
</evidence>
<comment type="cofactor">
    <cofactor evidence="1">
        <name>FAD</name>
        <dbReference type="ChEBI" id="CHEBI:57692"/>
    </cofactor>
</comment>
<sequence>MDTNQASRSQLERLRDVLPTIAQRATALDSKPGLPAKDIEDLAAAGLLVAPFPPSLGGSGWSGAAGFDALRLLGRTNLSLGRLYEGHVNAIRLILRHGTSDQQEGASVAALDGRLFGVWNTESPSLSLRLRDRILRGGKVLCSGAGLVERALVTARWSEADGEGQQMVLVPLPLSTPRADLSAWTPTGMRASATGSVDLEGVAVTPDMMIGARDAYQTQPDFSTGAWRFLAVHLGALEEVAELLRSHLTRTQRGGDPHQAARLGNAIAAAETARLWVQSAAALTEQDGADPDHVIAYVDLARGVVERAALDVMELANRSVGLQAFMQPNPLERLVRDLSTYLRQPGPDHALVRGAAAALRSRNRVGEMWQ</sequence>
<dbReference type="InterPro" id="IPR037069">
    <property type="entry name" value="AcylCoA_DH/ox_N_sf"/>
</dbReference>
<reference evidence="8" key="1">
    <citation type="submission" date="2020-01" db="EMBL/GenBank/DDBJ databases">
        <authorList>
            <person name="Rat A."/>
        </authorList>
    </citation>
    <scope>NUCLEOTIDE SEQUENCE</scope>
    <source>
        <strain evidence="8">LMG 28251</strain>
    </source>
</reference>
<dbReference type="InterPro" id="IPR013786">
    <property type="entry name" value="AcylCoA_DH/ox_N"/>
</dbReference>
<reference evidence="8" key="2">
    <citation type="journal article" date="2021" name="Syst. Appl. Microbiol.">
        <title>Roseomonas hellenica sp. nov., isolated from roots of wild-growing Alkanna tinctoria.</title>
        <authorList>
            <person name="Rat A."/>
            <person name="Naranjo H.D."/>
            <person name="Lebbe L."/>
            <person name="Cnockaert M."/>
            <person name="Krigas N."/>
            <person name="Grigoriadou K."/>
            <person name="Maloupa E."/>
            <person name="Willems A."/>
        </authorList>
    </citation>
    <scope>NUCLEOTIDE SEQUENCE</scope>
    <source>
        <strain evidence="8">LMG 28251</strain>
    </source>
</reference>
<accession>A0AAF1JZZ3</accession>
<dbReference type="Gene3D" id="2.40.110.10">
    <property type="entry name" value="Butyryl-CoA Dehydrogenase, subunit A, domain 2"/>
    <property type="match status" value="1"/>
</dbReference>
<dbReference type="PANTHER" id="PTHR48083">
    <property type="entry name" value="MEDIUM-CHAIN SPECIFIC ACYL-COA DEHYDROGENASE, MITOCHONDRIAL-RELATED"/>
    <property type="match status" value="1"/>
</dbReference>
<protein>
    <submittedName>
        <fullName evidence="8">Acyl-CoA dehydrogenase</fullName>
    </submittedName>
</protein>
<dbReference type="PANTHER" id="PTHR48083:SF37">
    <property type="entry name" value="DEHYDROGENASE, PUTATIVE-RELATED"/>
    <property type="match status" value="1"/>
</dbReference>
<keyword evidence="5" id="KW-0560">Oxidoreductase</keyword>
<feature type="domain" description="Acyl-CoA dehydrogenase/oxidase N-terminal" evidence="7">
    <location>
        <begin position="21"/>
        <end position="104"/>
    </location>
</feature>
<dbReference type="InterPro" id="IPR009100">
    <property type="entry name" value="AcylCoA_DH/oxidase_NM_dom_sf"/>
</dbReference>
<dbReference type="InterPro" id="IPR046373">
    <property type="entry name" value="Acyl-CoA_Oxase/DH_mid-dom_sf"/>
</dbReference>
<comment type="similarity">
    <text evidence="2">Belongs to the acyl-CoA dehydrogenase family.</text>
</comment>